<accession>A0A6G1KVR3</accession>
<dbReference type="OrthoDB" id="10252354at2759"/>
<keyword evidence="10" id="KW-1185">Reference proteome</keyword>
<protein>
    <recommendedName>
        <fullName evidence="6">mitogen-activated protein kinase kinase</fullName>
        <ecNumber evidence="6">2.7.12.2</ecNumber>
    </recommendedName>
</protein>
<feature type="region of interest" description="Disordered" evidence="7">
    <location>
        <begin position="244"/>
        <end position="266"/>
    </location>
</feature>
<feature type="compositionally biased region" description="Gly residues" evidence="7">
    <location>
        <begin position="148"/>
        <end position="158"/>
    </location>
</feature>
<keyword evidence="1" id="KW-0808">Transferase</keyword>
<dbReference type="InterPro" id="IPR008271">
    <property type="entry name" value="Ser/Thr_kinase_AS"/>
</dbReference>
<gene>
    <name evidence="9" type="ORF">EJ03DRAFT_282690</name>
</gene>
<evidence type="ECO:0000256" key="5">
    <source>
        <dbReference type="ARBA" id="ARBA00038035"/>
    </source>
</evidence>
<evidence type="ECO:0000256" key="2">
    <source>
        <dbReference type="ARBA" id="ARBA00022741"/>
    </source>
</evidence>
<evidence type="ECO:0000256" key="1">
    <source>
        <dbReference type="ARBA" id="ARBA00022679"/>
    </source>
</evidence>
<dbReference type="AlphaFoldDB" id="A0A6G1KVR3"/>
<name>A0A6G1KVR3_9PEZI</name>
<feature type="compositionally biased region" description="Low complexity" evidence="7">
    <location>
        <begin position="71"/>
        <end position="80"/>
    </location>
</feature>
<evidence type="ECO:0000256" key="6">
    <source>
        <dbReference type="ARBA" id="ARBA00038999"/>
    </source>
</evidence>
<dbReference type="Gene3D" id="3.30.200.20">
    <property type="entry name" value="Phosphorylase Kinase, domain 1"/>
    <property type="match status" value="2"/>
</dbReference>
<organism evidence="9 10">
    <name type="scientific">Teratosphaeria nubilosa</name>
    <dbReference type="NCBI Taxonomy" id="161662"/>
    <lineage>
        <taxon>Eukaryota</taxon>
        <taxon>Fungi</taxon>
        <taxon>Dikarya</taxon>
        <taxon>Ascomycota</taxon>
        <taxon>Pezizomycotina</taxon>
        <taxon>Dothideomycetes</taxon>
        <taxon>Dothideomycetidae</taxon>
        <taxon>Mycosphaerellales</taxon>
        <taxon>Teratosphaeriaceae</taxon>
        <taxon>Teratosphaeria</taxon>
    </lineage>
</organism>
<evidence type="ECO:0000259" key="8">
    <source>
        <dbReference type="PROSITE" id="PS50011"/>
    </source>
</evidence>
<keyword evidence="3 9" id="KW-0418">Kinase</keyword>
<dbReference type="InterPro" id="IPR011009">
    <property type="entry name" value="Kinase-like_dom_sf"/>
</dbReference>
<feature type="region of interest" description="Disordered" evidence="7">
    <location>
        <begin position="1"/>
        <end position="169"/>
    </location>
</feature>
<feature type="compositionally biased region" description="Polar residues" evidence="7">
    <location>
        <begin position="83"/>
        <end position="94"/>
    </location>
</feature>
<dbReference type="InterPro" id="IPR000719">
    <property type="entry name" value="Prot_kinase_dom"/>
</dbReference>
<dbReference type="SUPFAM" id="SSF56112">
    <property type="entry name" value="Protein kinase-like (PK-like)"/>
    <property type="match status" value="1"/>
</dbReference>
<feature type="domain" description="Protein kinase" evidence="8">
    <location>
        <begin position="212"/>
        <end position="512"/>
    </location>
</feature>
<evidence type="ECO:0000313" key="9">
    <source>
        <dbReference type="EMBL" id="KAF2764134.1"/>
    </source>
</evidence>
<feature type="compositionally biased region" description="Polar residues" evidence="7">
    <location>
        <begin position="1"/>
        <end position="13"/>
    </location>
</feature>
<dbReference type="Proteomes" id="UP000799436">
    <property type="component" value="Unassembled WGS sequence"/>
</dbReference>
<dbReference type="SMART" id="SM00220">
    <property type="entry name" value="S_TKc"/>
    <property type="match status" value="1"/>
</dbReference>
<evidence type="ECO:0000256" key="7">
    <source>
        <dbReference type="SAM" id="MobiDB-lite"/>
    </source>
</evidence>
<dbReference type="GO" id="GO:0005524">
    <property type="term" value="F:ATP binding"/>
    <property type="evidence" value="ECO:0007669"/>
    <property type="project" value="UniProtKB-KW"/>
</dbReference>
<dbReference type="PANTHER" id="PTHR48013:SF25">
    <property type="entry name" value="MAP KINASE KINASE PBS2"/>
    <property type="match status" value="1"/>
</dbReference>
<keyword evidence="4" id="KW-0067">ATP-binding</keyword>
<comment type="similarity">
    <text evidence="5">Belongs to the protein kinase superfamily. STE Ser/Thr protein kinase family. MAP kinase kinase subfamily.</text>
</comment>
<evidence type="ECO:0000256" key="4">
    <source>
        <dbReference type="ARBA" id="ARBA00022840"/>
    </source>
</evidence>
<evidence type="ECO:0000256" key="3">
    <source>
        <dbReference type="ARBA" id="ARBA00022777"/>
    </source>
</evidence>
<dbReference type="PANTHER" id="PTHR48013">
    <property type="entry name" value="DUAL SPECIFICITY MITOGEN-ACTIVATED PROTEIN KINASE KINASE 5-RELATED"/>
    <property type="match status" value="1"/>
</dbReference>
<evidence type="ECO:0000313" key="10">
    <source>
        <dbReference type="Proteomes" id="UP000799436"/>
    </source>
</evidence>
<sequence length="607" mass="63337">MTASSQPLGNTTAARRPPNLPTVSSRGGMNPDIAERMKQFSLSRQGAPAPNRGRPSGGAPTAPSPAPAPGGFPAGFRLPPQLNRPSPQPFNSSPVLPGSNAAGAPGGGLAAKRGIKLPGGLPGQAPPSPTSGPAGGKRKPPGMTLSSMGGGAANGGPNGQAEKPKEQTEMEKYAEYIDTKNGALTFKGKARVTGQGIEFTSGKTFHISLDEVETLDELGKGNYGTVYKVRHSAPKFRKAGMGLAGNKALPKDRPTDSEESSPVSVSAAGKNTTGIVMAMKEMRLELDDAKFQSIIMELDILHRCVSPYIIDFYGAFFQEGAVYICIEHMDGGSVDKIYGDGVPENILRKVTLATTLGLKSLKEEHNIIHRDVKPTNILVNTKGQVKICDFGVSGNLVASIARTNIGCQSYMAPERISGGGPAPGAAGGTYSVQSDIWSLGLTIIECAMGRYPYPPETYDNIFSQLAAIVDGEPPDLPADKFSDAARDFVAGCLNKVPKLRPTYPILLQHAWLAPLVKPETILEEDEEAAEAAHAAGQDIAAGEVDGEDEGGFVDREVGEWVVEMLERKRRGLMGGCAKPALHAAPLGQSLGGGGGVGGAGEVVAVDA</sequence>
<dbReference type="PROSITE" id="PS50011">
    <property type="entry name" value="PROTEIN_KINASE_DOM"/>
    <property type="match status" value="1"/>
</dbReference>
<dbReference type="Gene3D" id="1.10.510.10">
    <property type="entry name" value="Transferase(Phosphotransferase) domain 1"/>
    <property type="match status" value="1"/>
</dbReference>
<dbReference type="EMBL" id="ML995938">
    <property type="protein sequence ID" value="KAF2764134.1"/>
    <property type="molecule type" value="Genomic_DNA"/>
</dbReference>
<dbReference type="GO" id="GO:0071474">
    <property type="term" value="P:cellular hyperosmotic response"/>
    <property type="evidence" value="ECO:0007669"/>
    <property type="project" value="TreeGrafter"/>
</dbReference>
<dbReference type="Pfam" id="PF00069">
    <property type="entry name" value="Pkinase"/>
    <property type="match status" value="1"/>
</dbReference>
<dbReference type="PROSITE" id="PS00108">
    <property type="entry name" value="PROTEIN_KINASE_ST"/>
    <property type="match status" value="1"/>
</dbReference>
<proteinExistence type="inferred from homology"/>
<dbReference type="GO" id="GO:0004708">
    <property type="term" value="F:MAP kinase kinase activity"/>
    <property type="evidence" value="ECO:0007669"/>
    <property type="project" value="UniProtKB-EC"/>
</dbReference>
<keyword evidence="2" id="KW-0547">Nucleotide-binding</keyword>
<reference evidence="9" key="1">
    <citation type="journal article" date="2020" name="Stud. Mycol.">
        <title>101 Dothideomycetes genomes: a test case for predicting lifestyles and emergence of pathogens.</title>
        <authorList>
            <person name="Haridas S."/>
            <person name="Albert R."/>
            <person name="Binder M."/>
            <person name="Bloem J."/>
            <person name="Labutti K."/>
            <person name="Salamov A."/>
            <person name="Andreopoulos B."/>
            <person name="Baker S."/>
            <person name="Barry K."/>
            <person name="Bills G."/>
            <person name="Bluhm B."/>
            <person name="Cannon C."/>
            <person name="Castanera R."/>
            <person name="Culley D."/>
            <person name="Daum C."/>
            <person name="Ezra D."/>
            <person name="Gonzalez J."/>
            <person name="Henrissat B."/>
            <person name="Kuo A."/>
            <person name="Liang C."/>
            <person name="Lipzen A."/>
            <person name="Lutzoni F."/>
            <person name="Magnuson J."/>
            <person name="Mondo S."/>
            <person name="Nolan M."/>
            <person name="Ohm R."/>
            <person name="Pangilinan J."/>
            <person name="Park H.-J."/>
            <person name="Ramirez L."/>
            <person name="Alfaro M."/>
            <person name="Sun H."/>
            <person name="Tritt A."/>
            <person name="Yoshinaga Y."/>
            <person name="Zwiers L.-H."/>
            <person name="Turgeon B."/>
            <person name="Goodwin S."/>
            <person name="Spatafora J."/>
            <person name="Crous P."/>
            <person name="Grigoriev I."/>
        </authorList>
    </citation>
    <scope>NUCLEOTIDE SEQUENCE</scope>
    <source>
        <strain evidence="9">CBS 116005</strain>
    </source>
</reference>
<dbReference type="EC" id="2.7.12.2" evidence="6"/>